<dbReference type="InterPro" id="IPR054418">
    <property type="entry name" value="MQNX/HUTI_composite_N"/>
</dbReference>
<reference evidence="6" key="1">
    <citation type="journal article" date="2014" name="Int. J. Syst. Evol. Microbiol.">
        <title>Complete genome sequence of Corynebacterium casei LMG S-19264T (=DSM 44701T), isolated from a smear-ripened cheese.</title>
        <authorList>
            <consortium name="US DOE Joint Genome Institute (JGI-PGF)"/>
            <person name="Walter F."/>
            <person name="Albersmeier A."/>
            <person name="Kalinowski J."/>
            <person name="Ruckert C."/>
        </authorList>
    </citation>
    <scope>NUCLEOTIDE SEQUENCE</scope>
    <source>
        <strain evidence="6">CGMCC 1.15388</strain>
    </source>
</reference>
<dbReference type="GO" id="GO:0046872">
    <property type="term" value="F:metal ion binding"/>
    <property type="evidence" value="ECO:0007669"/>
    <property type="project" value="UniProtKB-KW"/>
</dbReference>
<evidence type="ECO:0000259" key="5">
    <source>
        <dbReference type="Pfam" id="PF22039"/>
    </source>
</evidence>
<dbReference type="SUPFAM" id="SSF51338">
    <property type="entry name" value="Composite domain of metallo-dependent hydrolases"/>
    <property type="match status" value="1"/>
</dbReference>
<dbReference type="PANTHER" id="PTHR43794">
    <property type="entry name" value="AMINOHYDROLASE SSNA-RELATED"/>
    <property type="match status" value="1"/>
</dbReference>
<dbReference type="Pfam" id="PF22039">
    <property type="entry name" value="HUTI_composite_bact"/>
    <property type="match status" value="1"/>
</dbReference>
<feature type="domain" description="Aminodeoxyfutalosine deaminase/Imidazolonepropionase-like composite" evidence="5">
    <location>
        <begin position="24"/>
        <end position="49"/>
    </location>
</feature>
<dbReference type="InterPro" id="IPR050287">
    <property type="entry name" value="MTA/SAH_deaminase"/>
</dbReference>
<evidence type="ECO:0000313" key="7">
    <source>
        <dbReference type="Proteomes" id="UP000633136"/>
    </source>
</evidence>
<dbReference type="Gene3D" id="2.30.40.10">
    <property type="entry name" value="Urease, subunit C, domain 1"/>
    <property type="match status" value="1"/>
</dbReference>
<dbReference type="CDD" id="cd01298">
    <property type="entry name" value="ATZ_TRZ_like"/>
    <property type="match status" value="1"/>
</dbReference>
<dbReference type="SUPFAM" id="SSF51556">
    <property type="entry name" value="Metallo-dependent hydrolases"/>
    <property type="match status" value="1"/>
</dbReference>
<reference evidence="6" key="2">
    <citation type="submission" date="2020-09" db="EMBL/GenBank/DDBJ databases">
        <authorList>
            <person name="Sun Q."/>
            <person name="Zhou Y."/>
        </authorList>
    </citation>
    <scope>NUCLEOTIDE SEQUENCE</scope>
    <source>
        <strain evidence="6">CGMCC 1.15388</strain>
    </source>
</reference>
<dbReference type="InterPro" id="IPR006680">
    <property type="entry name" value="Amidohydro-rel"/>
</dbReference>
<feature type="domain" description="Amidohydrolase-related" evidence="4">
    <location>
        <begin position="59"/>
        <end position="413"/>
    </location>
</feature>
<evidence type="ECO:0000256" key="2">
    <source>
        <dbReference type="ARBA" id="ARBA00022801"/>
    </source>
</evidence>
<dbReference type="InterPro" id="IPR011059">
    <property type="entry name" value="Metal-dep_hydrolase_composite"/>
</dbReference>
<sequence>MTQRLLVPDLVVPMAPPGEVLTDAGVVVDGSRIAAVGPVDQLRSSHPDAEELRLKGQLLMPGLVNAHHHSGVLRGTAEHLPVWEWLQVHIDPMHRVLRPEEAKIAAYLCYAEGLLAGTTTVVDMWRYMDGCAEAAEQLGNRLVTVNYVGAHPQHDYFDTLDDNERMLQTWGPDAGRGEGRIIPWVGLEHPFYADEQGLARAVQLAQDYGTGLYTHCSESELDIAEFQRRYGKRPVHALADLGFFDVPRTLLAHAIWLDDSEIEFLAGQRAGTAHNPVSNMKLASGAARVTDLRAAGIPVGLGTDGEKENNNLDMFEEMKVASLLAKLRSMDAAALDSWEVLEMATMGGARALGLQDRIGSLEPGKQADLIAVRTDTVRMTPLLPEGSYANIHHNLVHAVLGSDVSLTMVDGRILTRDGELLTAQLPELIDGARQAVPGLFGRRSAYLEAVDAGREAPVTQRGSEDQL</sequence>
<dbReference type="EMBL" id="BMIS01000003">
    <property type="protein sequence ID" value="GGE65348.1"/>
    <property type="molecule type" value="Genomic_DNA"/>
</dbReference>
<name>A0A917AQ24_9MICC</name>
<dbReference type="AlphaFoldDB" id="A0A917AQ24"/>
<keyword evidence="7" id="KW-1185">Reference proteome</keyword>
<dbReference type="Gene3D" id="3.20.20.140">
    <property type="entry name" value="Metal-dependent hydrolases"/>
    <property type="match status" value="1"/>
</dbReference>
<evidence type="ECO:0000259" key="4">
    <source>
        <dbReference type="Pfam" id="PF01979"/>
    </source>
</evidence>
<evidence type="ECO:0000256" key="3">
    <source>
        <dbReference type="ARBA" id="ARBA00022833"/>
    </source>
</evidence>
<gene>
    <name evidence="6" type="ORF">GCM10011401_10740</name>
</gene>
<keyword evidence="2" id="KW-0378">Hydrolase</keyword>
<dbReference type="Pfam" id="PF01979">
    <property type="entry name" value="Amidohydro_1"/>
    <property type="match status" value="1"/>
</dbReference>
<organism evidence="6 7">
    <name type="scientific">Nesterenkonia cremea</name>
    <dbReference type="NCBI Taxonomy" id="1882340"/>
    <lineage>
        <taxon>Bacteria</taxon>
        <taxon>Bacillati</taxon>
        <taxon>Actinomycetota</taxon>
        <taxon>Actinomycetes</taxon>
        <taxon>Micrococcales</taxon>
        <taxon>Micrococcaceae</taxon>
        <taxon>Nesterenkonia</taxon>
    </lineage>
</organism>
<comment type="caution">
    <text evidence="6">The sequence shown here is derived from an EMBL/GenBank/DDBJ whole genome shotgun (WGS) entry which is preliminary data.</text>
</comment>
<keyword evidence="3" id="KW-0862">Zinc</keyword>
<proteinExistence type="predicted"/>
<dbReference type="GO" id="GO:0016810">
    <property type="term" value="F:hydrolase activity, acting on carbon-nitrogen (but not peptide) bonds"/>
    <property type="evidence" value="ECO:0007669"/>
    <property type="project" value="InterPro"/>
</dbReference>
<protein>
    <submittedName>
        <fullName evidence="6">N-ethylammeline chlorohydrolase</fullName>
    </submittedName>
</protein>
<dbReference type="RefSeq" id="WP_188683419.1">
    <property type="nucleotide sequence ID" value="NZ_BMIS01000003.1"/>
</dbReference>
<dbReference type="PANTHER" id="PTHR43794:SF11">
    <property type="entry name" value="AMIDOHYDROLASE-RELATED DOMAIN-CONTAINING PROTEIN"/>
    <property type="match status" value="1"/>
</dbReference>
<dbReference type="Proteomes" id="UP000633136">
    <property type="component" value="Unassembled WGS sequence"/>
</dbReference>
<accession>A0A917AQ24</accession>
<keyword evidence="1" id="KW-0479">Metal-binding</keyword>
<evidence type="ECO:0000313" key="6">
    <source>
        <dbReference type="EMBL" id="GGE65348.1"/>
    </source>
</evidence>
<dbReference type="InterPro" id="IPR032466">
    <property type="entry name" value="Metal_Hydrolase"/>
</dbReference>
<evidence type="ECO:0000256" key="1">
    <source>
        <dbReference type="ARBA" id="ARBA00022723"/>
    </source>
</evidence>